<dbReference type="InParanoid" id="K0IJX1"/>
<keyword evidence="3" id="KW-1185">Reference proteome</keyword>
<gene>
    <name evidence="2" type="ordered locus">Ngar_c26010</name>
</gene>
<dbReference type="Proteomes" id="UP000008037">
    <property type="component" value="Chromosome"/>
</dbReference>
<dbReference type="EMBL" id="CP002408">
    <property type="protein sequence ID" value="AFU59523.1"/>
    <property type="molecule type" value="Genomic_DNA"/>
</dbReference>
<dbReference type="BioCyc" id="CNIT1237085:G1324-2601-MONOMER"/>
<organism evidence="2 3">
    <name type="scientific">Nitrososphaera gargensis (strain Ga9.2)</name>
    <dbReference type="NCBI Taxonomy" id="1237085"/>
    <lineage>
        <taxon>Archaea</taxon>
        <taxon>Nitrososphaerota</taxon>
        <taxon>Nitrososphaeria</taxon>
        <taxon>Nitrososphaerales</taxon>
        <taxon>Nitrososphaeraceae</taxon>
        <taxon>Nitrososphaera</taxon>
    </lineage>
</organism>
<proteinExistence type="predicted"/>
<dbReference type="OrthoDB" id="11939at2157"/>
<dbReference type="AlphaFoldDB" id="K0IJX1"/>
<evidence type="ECO:0000259" key="1">
    <source>
        <dbReference type="PROSITE" id="PS50157"/>
    </source>
</evidence>
<dbReference type="GeneID" id="13794620"/>
<dbReference type="RefSeq" id="WP_015020058.1">
    <property type="nucleotide sequence ID" value="NC_018719.1"/>
</dbReference>
<dbReference type="HOGENOM" id="CLU_154322_0_0_2"/>
<sequence length="158" mass="18429">MVISDKPRVGKAQKKKWIDLINESVHSSDDIDIGDIDAVSRDFVVVKRGFVNVHYYYIPMGKVEGWDGDVLWLKVPEEYVKRNYERDILPDPSRYYMKEFPGYTAVFPEVEVILPKYTTPVYTAKHTTPEDFRVYLCELCRTAFDTEDDLSQHVSTTH</sequence>
<reference evidence="2 3" key="1">
    <citation type="journal article" date="2012" name="Environ. Microbiol.">
        <title>The genome of the ammonia-oxidizing Candidatus Nitrososphaera gargensis: insights into metabolic versatility and environmental adaptations.</title>
        <authorList>
            <person name="Spang A."/>
            <person name="Poehlein A."/>
            <person name="Offre P."/>
            <person name="Zumbragel S."/>
            <person name="Haider S."/>
            <person name="Rychlik N."/>
            <person name="Nowka B."/>
            <person name="Schmeisser C."/>
            <person name="Lebedeva E.V."/>
            <person name="Rattei T."/>
            <person name="Bohm C."/>
            <person name="Schmid M."/>
            <person name="Galushko A."/>
            <person name="Hatzenpichler R."/>
            <person name="Weinmaier T."/>
            <person name="Daniel R."/>
            <person name="Schleper C."/>
            <person name="Spieck E."/>
            <person name="Streit W."/>
            <person name="Wagner M."/>
        </authorList>
    </citation>
    <scope>NUCLEOTIDE SEQUENCE [LARGE SCALE GENOMIC DNA]</scope>
    <source>
        <strain evidence="3">Ga9.2</strain>
    </source>
</reference>
<evidence type="ECO:0000313" key="3">
    <source>
        <dbReference type="Proteomes" id="UP000008037"/>
    </source>
</evidence>
<dbReference type="PROSITE" id="PS00028">
    <property type="entry name" value="ZINC_FINGER_C2H2_1"/>
    <property type="match status" value="1"/>
</dbReference>
<dbReference type="KEGG" id="nga:Ngar_c26010"/>
<feature type="domain" description="C2H2-type" evidence="1">
    <location>
        <begin position="135"/>
        <end position="158"/>
    </location>
</feature>
<name>K0IJX1_NITGG</name>
<dbReference type="InterPro" id="IPR013087">
    <property type="entry name" value="Znf_C2H2_type"/>
</dbReference>
<accession>K0IJX1</accession>
<protein>
    <submittedName>
        <fullName evidence="2">Zinc finger C2H2 domain-containing protein</fullName>
    </submittedName>
</protein>
<evidence type="ECO:0000313" key="2">
    <source>
        <dbReference type="EMBL" id="AFU59523.1"/>
    </source>
</evidence>
<dbReference type="PROSITE" id="PS50157">
    <property type="entry name" value="ZINC_FINGER_C2H2_2"/>
    <property type="match status" value="1"/>
</dbReference>